<dbReference type="SMART" id="SM00448">
    <property type="entry name" value="REC"/>
    <property type="match status" value="1"/>
</dbReference>
<dbReference type="EC" id="2.7.13.3" evidence="2"/>
<dbReference type="GO" id="GO:0000155">
    <property type="term" value="F:phosphorelay sensor kinase activity"/>
    <property type="evidence" value="ECO:0007669"/>
    <property type="project" value="InterPro"/>
</dbReference>
<dbReference type="PROSITE" id="PS50113">
    <property type="entry name" value="PAC"/>
    <property type="match status" value="1"/>
</dbReference>
<dbReference type="InterPro" id="IPR004358">
    <property type="entry name" value="Sig_transdc_His_kin-like_C"/>
</dbReference>
<dbReference type="Gene3D" id="1.10.287.130">
    <property type="match status" value="1"/>
</dbReference>
<dbReference type="Proteomes" id="UP000469385">
    <property type="component" value="Unassembled WGS sequence"/>
</dbReference>
<sequence>MTLPFVELPAFLRVGGELGGLIAKFSWASTSMGPVETWPPHVRTSVANMLRSEVAMVMLWGEDGVMIYNDAYSRFAGKRHPGLLGSKVREGWPEVAEFNDKVMRVGLTGGTLAYRDQELILHRDGRPEQVWMDLDYSPLVDADGNPAGVMAVVVETTEKVRATAHVLRERERIGQMFEQAPGFMAMLRGPQHVFEFANASYNRLVGHRPVLGLSVAEALPDAVAQGYVALLDQVFASGVAYAANGARFSVAEAPSSPPVERFVDFVYQPVRNEAGEVEGIFVEGVDVTERVAAERRRESLIELTARFQGARSVADVGFEASELLGHALGVSRVGYGSIDAERDTLHVERDWVKEGVESLAGVTPLRDYGSFIDSLKNGDFIDIPDVRLDPRTSVAAHALESKSARSFVNVPVLEDGRLVAVFFVNEDKARNWSRDVLALIKEVGERTRMAAERLRNEIALREAHRELEAKVEQRTRELMEVEARYRQSQKMEAIGQLTGGIAHDFNNLLHGLSLSLEMLRRARDGANPGQWSRYFDMADRSIKRAAALTQRMLAFSRRQTLDPKTVDLAHLVRGLEDLVRSTVGPSIAVVIECAADLWHAKVDPPQLESAILNLCINARDAMLPGSGKLTLALENIRLDARQAAQRELAAGDYVRLRVVDTGVGMSEEIRARVFDPFFTTKPQGEGTGLGLSMVYGFVRQSGGHVEVASQLGRGTSVQIVLPRVDGEAPRQSTAARSTPGVDGSGEVVLLVEDDPTIRPLLTEELERAGYHVIACARGAEGLSVLQSDARVDILVTDVGLPSGLNGRQVADGGRATRPALPVLFITGYADAAAAVGGGQLPEGMQVIGKPFEVAEFVRKVGAML</sequence>
<evidence type="ECO:0000256" key="5">
    <source>
        <dbReference type="ARBA" id="ARBA00022777"/>
    </source>
</evidence>
<dbReference type="SUPFAM" id="SSF52172">
    <property type="entry name" value="CheY-like"/>
    <property type="match status" value="1"/>
</dbReference>
<comment type="caution">
    <text evidence="10">The sequence shown here is derived from an EMBL/GenBank/DDBJ whole genome shotgun (WGS) entry which is preliminary data.</text>
</comment>
<dbReference type="SUPFAM" id="SSF55781">
    <property type="entry name" value="GAF domain-like"/>
    <property type="match status" value="1"/>
</dbReference>
<name>A0A6N8IXP6_9BURK</name>
<evidence type="ECO:0000256" key="1">
    <source>
        <dbReference type="ARBA" id="ARBA00000085"/>
    </source>
</evidence>
<dbReference type="Gene3D" id="3.30.450.20">
    <property type="entry name" value="PAS domain"/>
    <property type="match status" value="2"/>
</dbReference>
<dbReference type="Gene3D" id="3.30.565.10">
    <property type="entry name" value="Histidine kinase-like ATPase, C-terminal domain"/>
    <property type="match status" value="1"/>
</dbReference>
<dbReference type="InterPro" id="IPR029016">
    <property type="entry name" value="GAF-like_dom_sf"/>
</dbReference>
<dbReference type="Pfam" id="PF02518">
    <property type="entry name" value="HATPase_c"/>
    <property type="match status" value="1"/>
</dbReference>
<dbReference type="SMART" id="SM00388">
    <property type="entry name" value="HisKA"/>
    <property type="match status" value="1"/>
</dbReference>
<evidence type="ECO:0000259" key="9">
    <source>
        <dbReference type="PROSITE" id="PS50113"/>
    </source>
</evidence>
<protein>
    <recommendedName>
        <fullName evidence="2">histidine kinase</fullName>
        <ecNumber evidence="2">2.7.13.3</ecNumber>
    </recommendedName>
</protein>
<evidence type="ECO:0000313" key="10">
    <source>
        <dbReference type="EMBL" id="MVQ31617.1"/>
    </source>
</evidence>
<reference evidence="10 11" key="1">
    <citation type="submission" date="2019-12" db="EMBL/GenBank/DDBJ databases">
        <authorList>
            <person name="Huq M.A."/>
        </authorList>
    </citation>
    <scope>NUCLEOTIDE SEQUENCE [LARGE SCALE GENOMIC DNA]</scope>
    <source>
        <strain evidence="10 11">MAH-25</strain>
    </source>
</reference>
<feature type="domain" description="PAC" evidence="9">
    <location>
        <begin position="115"/>
        <end position="168"/>
    </location>
</feature>
<dbReference type="RefSeq" id="WP_157399650.1">
    <property type="nucleotide sequence ID" value="NZ_WSEL01000009.1"/>
</dbReference>
<dbReference type="Pfam" id="PF00072">
    <property type="entry name" value="Response_reg"/>
    <property type="match status" value="1"/>
</dbReference>
<organism evidence="10 11">
    <name type="scientific">Ramlibacter pinisoli</name>
    <dbReference type="NCBI Taxonomy" id="2682844"/>
    <lineage>
        <taxon>Bacteria</taxon>
        <taxon>Pseudomonadati</taxon>
        <taxon>Pseudomonadota</taxon>
        <taxon>Betaproteobacteria</taxon>
        <taxon>Burkholderiales</taxon>
        <taxon>Comamonadaceae</taxon>
        <taxon>Ramlibacter</taxon>
    </lineage>
</organism>
<dbReference type="InterPro" id="IPR001789">
    <property type="entry name" value="Sig_transdc_resp-reg_receiver"/>
</dbReference>
<evidence type="ECO:0000259" key="7">
    <source>
        <dbReference type="PROSITE" id="PS50109"/>
    </source>
</evidence>
<dbReference type="SUPFAM" id="SSF47384">
    <property type="entry name" value="Homodimeric domain of signal transducing histidine kinase"/>
    <property type="match status" value="1"/>
</dbReference>
<keyword evidence="5" id="KW-0418">Kinase</keyword>
<dbReference type="InterPro" id="IPR003661">
    <property type="entry name" value="HisK_dim/P_dom"/>
</dbReference>
<dbReference type="PANTHER" id="PTHR43065:SF42">
    <property type="entry name" value="TWO-COMPONENT SENSOR PPRA"/>
    <property type="match status" value="1"/>
</dbReference>
<feature type="modified residue" description="4-aspartylphosphate" evidence="6">
    <location>
        <position position="797"/>
    </location>
</feature>
<dbReference type="InterPro" id="IPR011006">
    <property type="entry name" value="CheY-like_superfamily"/>
</dbReference>
<dbReference type="AlphaFoldDB" id="A0A6N8IXP6"/>
<feature type="domain" description="Response regulatory" evidence="8">
    <location>
        <begin position="747"/>
        <end position="864"/>
    </location>
</feature>
<gene>
    <name evidence="10" type="ORF">GON04_19320</name>
</gene>
<dbReference type="CDD" id="cd00082">
    <property type="entry name" value="HisKA"/>
    <property type="match status" value="1"/>
</dbReference>
<feature type="domain" description="Histidine kinase" evidence="7">
    <location>
        <begin position="500"/>
        <end position="725"/>
    </location>
</feature>
<evidence type="ECO:0000313" key="11">
    <source>
        <dbReference type="Proteomes" id="UP000469385"/>
    </source>
</evidence>
<dbReference type="SMART" id="SM00387">
    <property type="entry name" value="HATPase_c"/>
    <property type="match status" value="1"/>
</dbReference>
<dbReference type="InterPro" id="IPR035965">
    <property type="entry name" value="PAS-like_dom_sf"/>
</dbReference>
<comment type="catalytic activity">
    <reaction evidence="1">
        <text>ATP + protein L-histidine = ADP + protein N-phospho-L-histidine.</text>
        <dbReference type="EC" id="2.7.13.3"/>
    </reaction>
</comment>
<dbReference type="Pfam" id="PF01590">
    <property type="entry name" value="GAF"/>
    <property type="match status" value="1"/>
</dbReference>
<evidence type="ECO:0000259" key="8">
    <source>
        <dbReference type="PROSITE" id="PS50110"/>
    </source>
</evidence>
<keyword evidence="3 6" id="KW-0597">Phosphoprotein</keyword>
<dbReference type="SUPFAM" id="SSF55785">
    <property type="entry name" value="PYP-like sensor domain (PAS domain)"/>
    <property type="match status" value="2"/>
</dbReference>
<evidence type="ECO:0000256" key="6">
    <source>
        <dbReference type="PROSITE-ProRule" id="PRU00169"/>
    </source>
</evidence>
<dbReference type="Gene3D" id="3.40.50.2300">
    <property type="match status" value="1"/>
</dbReference>
<dbReference type="PROSITE" id="PS50110">
    <property type="entry name" value="RESPONSE_REGULATORY"/>
    <property type="match status" value="1"/>
</dbReference>
<keyword evidence="4" id="KW-0808">Transferase</keyword>
<dbReference type="InterPro" id="IPR013656">
    <property type="entry name" value="PAS_4"/>
</dbReference>
<dbReference type="InterPro" id="IPR036097">
    <property type="entry name" value="HisK_dim/P_sf"/>
</dbReference>
<proteinExistence type="predicted"/>
<dbReference type="InterPro" id="IPR036890">
    <property type="entry name" value="HATPase_C_sf"/>
</dbReference>
<dbReference type="InterPro" id="IPR000700">
    <property type="entry name" value="PAS-assoc_C"/>
</dbReference>
<dbReference type="InterPro" id="IPR003594">
    <property type="entry name" value="HATPase_dom"/>
</dbReference>
<dbReference type="NCBIfam" id="TIGR00229">
    <property type="entry name" value="sensory_box"/>
    <property type="match status" value="1"/>
</dbReference>
<dbReference type="Pfam" id="PF00512">
    <property type="entry name" value="HisKA"/>
    <property type="match status" value="1"/>
</dbReference>
<dbReference type="PANTHER" id="PTHR43065">
    <property type="entry name" value="SENSOR HISTIDINE KINASE"/>
    <property type="match status" value="1"/>
</dbReference>
<dbReference type="PRINTS" id="PR00344">
    <property type="entry name" value="BCTRLSENSOR"/>
</dbReference>
<dbReference type="Pfam" id="PF08448">
    <property type="entry name" value="PAS_4"/>
    <property type="match status" value="2"/>
</dbReference>
<dbReference type="SUPFAM" id="SSF55874">
    <property type="entry name" value="ATPase domain of HSP90 chaperone/DNA topoisomerase II/histidine kinase"/>
    <property type="match status" value="1"/>
</dbReference>
<evidence type="ECO:0000256" key="2">
    <source>
        <dbReference type="ARBA" id="ARBA00012438"/>
    </source>
</evidence>
<evidence type="ECO:0000256" key="4">
    <source>
        <dbReference type="ARBA" id="ARBA00022679"/>
    </source>
</evidence>
<dbReference type="InterPro" id="IPR005467">
    <property type="entry name" value="His_kinase_dom"/>
</dbReference>
<dbReference type="PROSITE" id="PS50109">
    <property type="entry name" value="HIS_KIN"/>
    <property type="match status" value="1"/>
</dbReference>
<evidence type="ECO:0000256" key="3">
    <source>
        <dbReference type="ARBA" id="ARBA00022553"/>
    </source>
</evidence>
<dbReference type="InterPro" id="IPR003018">
    <property type="entry name" value="GAF"/>
</dbReference>
<keyword evidence="11" id="KW-1185">Reference proteome</keyword>
<dbReference type="Gene3D" id="3.30.450.40">
    <property type="match status" value="1"/>
</dbReference>
<dbReference type="EMBL" id="WSEL01000009">
    <property type="protein sequence ID" value="MVQ31617.1"/>
    <property type="molecule type" value="Genomic_DNA"/>
</dbReference>
<dbReference type="InterPro" id="IPR000014">
    <property type="entry name" value="PAS"/>
</dbReference>
<accession>A0A6N8IXP6</accession>